<name>A0A498U2J1_BACIA</name>
<accession>A0A498U2J1</accession>
<dbReference type="Proteomes" id="UP000325032">
    <property type="component" value="Chromosome"/>
</dbReference>
<sequence length="309" mass="33956">MKKSKALLLFVSCLVILAIVLCWGLSGDVSEDNSKSYKTEKEKDLLWGYKVIGHEKPNNHKNYVKIAILDSGINKSHKEFKDLTFYEYNAIKPKKSIEDDYGHGTAIAGIIAATGEEIKGISQNPIIYDVKVLNKNGKGKVEDVVKGIKWCIEQKVDIINISFGFGKDYDELRNVIKIALDNNITITAASGNTLGLTVEYPAKYEGVLSISSLNEKLKIDPISAKGKIDFSAPGVNIKTTDIHGGYTKVKGTSFATAFATGAIGCLYSKKYKSKENVHQTLKKNTVDLGKLGYDREYGNGMIICNKGEN</sequence>
<dbReference type="GO" id="GO:0006508">
    <property type="term" value="P:proteolysis"/>
    <property type="evidence" value="ECO:0007669"/>
    <property type="project" value="UniProtKB-KW"/>
</dbReference>
<feature type="active site" description="Charge relay system" evidence="9">
    <location>
        <position position="253"/>
    </location>
</feature>
<dbReference type="GO" id="GO:0004252">
    <property type="term" value="F:serine-type endopeptidase activity"/>
    <property type="evidence" value="ECO:0007669"/>
    <property type="project" value="UniProtKB-UniRule"/>
</dbReference>
<comment type="cofactor">
    <cofactor evidence="1">
        <name>Ca(2+)</name>
        <dbReference type="ChEBI" id="CHEBI:29108"/>
    </cofactor>
</comment>
<evidence type="ECO:0000256" key="5">
    <source>
        <dbReference type="ARBA" id="ARBA00022670"/>
    </source>
</evidence>
<dbReference type="InterPro" id="IPR023827">
    <property type="entry name" value="Peptidase_S8_Asp-AS"/>
</dbReference>
<dbReference type="InterPro" id="IPR050131">
    <property type="entry name" value="Peptidase_S8_subtilisin-like"/>
</dbReference>
<evidence type="ECO:0000256" key="4">
    <source>
        <dbReference type="ARBA" id="ARBA00022525"/>
    </source>
</evidence>
<dbReference type="PANTHER" id="PTHR43806:SF11">
    <property type="entry name" value="CEREVISIN-RELATED"/>
    <property type="match status" value="1"/>
</dbReference>
<evidence type="ECO:0000256" key="1">
    <source>
        <dbReference type="ARBA" id="ARBA00001913"/>
    </source>
</evidence>
<dbReference type="SUPFAM" id="SSF52743">
    <property type="entry name" value="Subtilisin-like"/>
    <property type="match status" value="1"/>
</dbReference>
<dbReference type="AlphaFoldDB" id="A0A498U2J1"/>
<feature type="active site" description="Charge relay system" evidence="9">
    <location>
        <position position="103"/>
    </location>
</feature>
<keyword evidence="6 9" id="KW-0378">Hydrolase</keyword>
<dbReference type="InterPro" id="IPR036852">
    <property type="entry name" value="Peptidase_S8/S53_dom_sf"/>
</dbReference>
<reference evidence="11 12" key="1">
    <citation type="journal article" date="2018" name="Plant Biotechnol. Rep.">
        <title>Diversity and antifungal activity of endophytic bacteria associated with Panax ginseng seedlings.</title>
        <authorList>
            <person name="Park J.M."/>
            <person name="Hong C.E."/>
            <person name="Jo S.H."/>
        </authorList>
    </citation>
    <scope>NUCLEOTIDE SEQUENCE [LARGE SCALE GENOMIC DNA]</scope>
    <source>
        <strain evidence="11 12">PgKB20</strain>
    </source>
</reference>
<dbReference type="PROSITE" id="PS00137">
    <property type="entry name" value="SUBTILASE_HIS"/>
    <property type="match status" value="1"/>
</dbReference>
<evidence type="ECO:0000256" key="7">
    <source>
        <dbReference type="ARBA" id="ARBA00022825"/>
    </source>
</evidence>
<evidence type="ECO:0000256" key="3">
    <source>
        <dbReference type="ARBA" id="ARBA00011073"/>
    </source>
</evidence>
<comment type="similarity">
    <text evidence="3 9">Belongs to the peptidase S8 family.</text>
</comment>
<evidence type="ECO:0000256" key="2">
    <source>
        <dbReference type="ARBA" id="ARBA00004613"/>
    </source>
</evidence>
<evidence type="ECO:0000313" key="12">
    <source>
        <dbReference type="Proteomes" id="UP000325032"/>
    </source>
</evidence>
<dbReference type="Gene3D" id="3.40.50.200">
    <property type="entry name" value="Peptidase S8/S53 domain"/>
    <property type="match status" value="1"/>
</dbReference>
<dbReference type="InterPro" id="IPR000209">
    <property type="entry name" value="Peptidase_S8/S53_dom"/>
</dbReference>
<organism evidence="11 12">
    <name type="scientific">Bacillus safensis</name>
    <dbReference type="NCBI Taxonomy" id="561879"/>
    <lineage>
        <taxon>Bacteria</taxon>
        <taxon>Bacillati</taxon>
        <taxon>Bacillota</taxon>
        <taxon>Bacilli</taxon>
        <taxon>Bacillales</taxon>
        <taxon>Bacillaceae</taxon>
        <taxon>Bacillus</taxon>
    </lineage>
</organism>
<dbReference type="EC" id="3.4.21.-" evidence="11"/>
<keyword evidence="7 9" id="KW-0720">Serine protease</keyword>
<dbReference type="GO" id="GO:0005576">
    <property type="term" value="C:extracellular region"/>
    <property type="evidence" value="ECO:0007669"/>
    <property type="project" value="UniProtKB-SubCell"/>
</dbReference>
<comment type="subcellular location">
    <subcellularLocation>
        <location evidence="2">Secreted</location>
    </subcellularLocation>
</comment>
<feature type="active site" description="Charge relay system" evidence="9">
    <location>
        <position position="70"/>
    </location>
</feature>
<keyword evidence="8" id="KW-0106">Calcium</keyword>
<dbReference type="InterPro" id="IPR015500">
    <property type="entry name" value="Peptidase_S8_subtilisin-rel"/>
</dbReference>
<dbReference type="PROSITE" id="PS51892">
    <property type="entry name" value="SUBTILASE"/>
    <property type="match status" value="1"/>
</dbReference>
<keyword evidence="4" id="KW-0964">Secreted</keyword>
<dbReference type="InterPro" id="IPR022398">
    <property type="entry name" value="Peptidase_S8_His-AS"/>
</dbReference>
<dbReference type="GeneID" id="61767706"/>
<evidence type="ECO:0000256" key="9">
    <source>
        <dbReference type="PROSITE-ProRule" id="PRU01240"/>
    </source>
</evidence>
<proteinExistence type="inferred from homology"/>
<protein>
    <submittedName>
        <fullName evidence="11">Minor extracellular protease Epr</fullName>
        <ecNumber evidence="11">3.4.21.-</ecNumber>
    </submittedName>
</protein>
<evidence type="ECO:0000313" key="11">
    <source>
        <dbReference type="EMBL" id="QEK62735.1"/>
    </source>
</evidence>
<keyword evidence="12" id="KW-1185">Reference proteome</keyword>
<dbReference type="PANTHER" id="PTHR43806">
    <property type="entry name" value="PEPTIDASE S8"/>
    <property type="match status" value="1"/>
</dbReference>
<dbReference type="PROSITE" id="PS00136">
    <property type="entry name" value="SUBTILASE_ASP"/>
    <property type="match status" value="1"/>
</dbReference>
<dbReference type="EMBL" id="CP043404">
    <property type="protein sequence ID" value="QEK62735.1"/>
    <property type="molecule type" value="Genomic_DNA"/>
</dbReference>
<dbReference type="Pfam" id="PF00082">
    <property type="entry name" value="Peptidase_S8"/>
    <property type="match status" value="1"/>
</dbReference>
<dbReference type="RefSeq" id="WP_024424495.1">
    <property type="nucleotide sequence ID" value="NZ_AUYP01000021.1"/>
</dbReference>
<evidence type="ECO:0000259" key="10">
    <source>
        <dbReference type="Pfam" id="PF00082"/>
    </source>
</evidence>
<accession>A0A5C0WF07</accession>
<evidence type="ECO:0000256" key="6">
    <source>
        <dbReference type="ARBA" id="ARBA00022801"/>
    </source>
</evidence>
<feature type="domain" description="Peptidase S8/S53" evidence="10">
    <location>
        <begin position="63"/>
        <end position="300"/>
    </location>
</feature>
<evidence type="ECO:0000256" key="8">
    <source>
        <dbReference type="ARBA" id="ARBA00022837"/>
    </source>
</evidence>
<keyword evidence="5 9" id="KW-0645">Protease</keyword>
<gene>
    <name evidence="11" type="primary">epr_1</name>
    <name evidence="11" type="ORF">FX981_00920</name>
</gene>
<dbReference type="PRINTS" id="PR00723">
    <property type="entry name" value="SUBTILISIN"/>
</dbReference>